<protein>
    <recommendedName>
        <fullName evidence="3">Capsule polysaccharide biosynthesis protein</fullName>
    </recommendedName>
</protein>
<proteinExistence type="predicted"/>
<reference evidence="1 2" key="1">
    <citation type="submission" date="2015-04" db="EMBL/GenBank/DDBJ databases">
        <title>Genome sequence of aromatic hydrocarbons-degrading Sphingobium chungbukense DJ77.</title>
        <authorList>
            <person name="Kim Y.-C."/>
            <person name="Chae J.-C."/>
        </authorList>
    </citation>
    <scope>NUCLEOTIDE SEQUENCE [LARGE SCALE GENOMIC DNA]</scope>
    <source>
        <strain evidence="1 2">DJ77</strain>
    </source>
</reference>
<organism evidence="1 2">
    <name type="scientific">Sphingobium chungbukense</name>
    <dbReference type="NCBI Taxonomy" id="56193"/>
    <lineage>
        <taxon>Bacteria</taxon>
        <taxon>Pseudomonadati</taxon>
        <taxon>Pseudomonadota</taxon>
        <taxon>Alphaproteobacteria</taxon>
        <taxon>Sphingomonadales</taxon>
        <taxon>Sphingomonadaceae</taxon>
        <taxon>Sphingobium</taxon>
    </lineage>
</organism>
<name>A0A0M3ANP5_9SPHN</name>
<dbReference type="RefSeq" id="WP_046765058.1">
    <property type="nucleotide sequence ID" value="NZ_LBIC01000009.1"/>
</dbReference>
<dbReference type="EMBL" id="LBIC01000009">
    <property type="protein sequence ID" value="KKW90556.1"/>
    <property type="molecule type" value="Genomic_DNA"/>
</dbReference>
<dbReference type="PATRIC" id="fig|56193.3.peg.3847"/>
<evidence type="ECO:0000313" key="2">
    <source>
        <dbReference type="Proteomes" id="UP000033874"/>
    </source>
</evidence>
<dbReference type="Proteomes" id="UP000033874">
    <property type="component" value="Unassembled WGS sequence"/>
</dbReference>
<dbReference type="AlphaFoldDB" id="A0A0M3ANP5"/>
<accession>A0A0M3ANP5</accession>
<keyword evidence="2" id="KW-1185">Reference proteome</keyword>
<dbReference type="STRING" id="56193.YP76_18350"/>
<sequence length="438" mass="49004">MSRICFIENRGKTVFWEAVAGELGKRGHAIGWIVQNHAFKPRASRSKSDAVVVIPYPRKAELRAPKAELNAALAADRGRSHFGNGDRHYTYYEARIEAALDALMPDVVIGESTLFHEQLVIRACKRRGLRYLHPSMTRYPADRLMILQDDTQNPLGGSGEVWSLDKIDQHVRSISTGQTIPTYMRKPDRLQKVRKAVSSARTWTARLGGERYNTPSLAHKLLLNRKVSARLKAWNELARPVPSGQRALLYPLQMQPEANLDIWGYPYADQVATLEAIMRAAPKDVVVAVKLNPKAKYEVSEELIKLARRQRRLVLLPMTMNMAEAQSQTIGTMTVTGTVGLEAVFGKGRCISLRHPIIAAKLPAFHGRTIEDAVRLLLEESQSGVGDEGTGRWLLEHFVRVSYPGIVNEPLFDSRAMKLENIACVADAIEATITTYTY</sequence>
<evidence type="ECO:0000313" key="1">
    <source>
        <dbReference type="EMBL" id="KKW90556.1"/>
    </source>
</evidence>
<gene>
    <name evidence="1" type="ORF">YP76_18350</name>
</gene>
<evidence type="ECO:0008006" key="3">
    <source>
        <dbReference type="Google" id="ProtNLM"/>
    </source>
</evidence>
<comment type="caution">
    <text evidence="1">The sequence shown here is derived from an EMBL/GenBank/DDBJ whole genome shotgun (WGS) entry which is preliminary data.</text>
</comment>